<protein>
    <submittedName>
        <fullName evidence="2">Uncharacterized protein</fullName>
    </submittedName>
</protein>
<reference evidence="2" key="1">
    <citation type="journal article" date="2020" name="Stud. Mycol.">
        <title>101 Dothideomycetes genomes: a test case for predicting lifestyles and emergence of pathogens.</title>
        <authorList>
            <person name="Haridas S."/>
            <person name="Albert R."/>
            <person name="Binder M."/>
            <person name="Bloem J."/>
            <person name="Labutti K."/>
            <person name="Salamov A."/>
            <person name="Andreopoulos B."/>
            <person name="Baker S."/>
            <person name="Barry K."/>
            <person name="Bills G."/>
            <person name="Bluhm B."/>
            <person name="Cannon C."/>
            <person name="Castanera R."/>
            <person name="Culley D."/>
            <person name="Daum C."/>
            <person name="Ezra D."/>
            <person name="Gonzalez J."/>
            <person name="Henrissat B."/>
            <person name="Kuo A."/>
            <person name="Liang C."/>
            <person name="Lipzen A."/>
            <person name="Lutzoni F."/>
            <person name="Magnuson J."/>
            <person name="Mondo S."/>
            <person name="Nolan M."/>
            <person name="Ohm R."/>
            <person name="Pangilinan J."/>
            <person name="Park H.-J."/>
            <person name="Ramirez L."/>
            <person name="Alfaro M."/>
            <person name="Sun H."/>
            <person name="Tritt A."/>
            <person name="Yoshinaga Y."/>
            <person name="Zwiers L.-H."/>
            <person name="Turgeon B."/>
            <person name="Goodwin S."/>
            <person name="Spatafora J."/>
            <person name="Crous P."/>
            <person name="Grigoriev I."/>
        </authorList>
    </citation>
    <scope>NUCLEOTIDE SEQUENCE</scope>
    <source>
        <strain evidence="2">CBS 279.74</strain>
    </source>
</reference>
<feature type="compositionally biased region" description="Acidic residues" evidence="1">
    <location>
        <begin position="582"/>
        <end position="602"/>
    </location>
</feature>
<gene>
    <name evidence="2" type="ORF">K504DRAFT_411859</name>
</gene>
<name>A0A6G1K2F0_9PLEO</name>
<feature type="compositionally biased region" description="Acidic residues" evidence="1">
    <location>
        <begin position="31"/>
        <end position="56"/>
    </location>
</feature>
<feature type="compositionally biased region" description="Basic and acidic residues" evidence="1">
    <location>
        <begin position="551"/>
        <end position="561"/>
    </location>
</feature>
<evidence type="ECO:0000313" key="2">
    <source>
        <dbReference type="EMBL" id="KAF2706567.1"/>
    </source>
</evidence>
<dbReference type="EMBL" id="MU005775">
    <property type="protein sequence ID" value="KAF2706567.1"/>
    <property type="molecule type" value="Genomic_DNA"/>
</dbReference>
<evidence type="ECO:0000313" key="3">
    <source>
        <dbReference type="Proteomes" id="UP000799428"/>
    </source>
</evidence>
<feature type="region of interest" description="Disordered" evidence="1">
    <location>
        <begin position="31"/>
        <end position="80"/>
    </location>
</feature>
<dbReference type="OrthoDB" id="10254945at2759"/>
<organism evidence="2 3">
    <name type="scientific">Pleomassaria siparia CBS 279.74</name>
    <dbReference type="NCBI Taxonomy" id="1314801"/>
    <lineage>
        <taxon>Eukaryota</taxon>
        <taxon>Fungi</taxon>
        <taxon>Dikarya</taxon>
        <taxon>Ascomycota</taxon>
        <taxon>Pezizomycotina</taxon>
        <taxon>Dothideomycetes</taxon>
        <taxon>Pleosporomycetidae</taxon>
        <taxon>Pleosporales</taxon>
        <taxon>Pleomassariaceae</taxon>
        <taxon>Pleomassaria</taxon>
    </lineage>
</organism>
<keyword evidence="3" id="KW-1185">Reference proteome</keyword>
<proteinExistence type="predicted"/>
<evidence type="ECO:0000256" key="1">
    <source>
        <dbReference type="SAM" id="MobiDB-lite"/>
    </source>
</evidence>
<accession>A0A6G1K2F0</accession>
<feature type="region of interest" description="Disordered" evidence="1">
    <location>
        <begin position="581"/>
        <end position="602"/>
    </location>
</feature>
<dbReference type="Proteomes" id="UP000799428">
    <property type="component" value="Unassembled WGS sequence"/>
</dbReference>
<feature type="region of interest" description="Disordered" evidence="1">
    <location>
        <begin position="540"/>
        <end position="564"/>
    </location>
</feature>
<dbReference type="AlphaFoldDB" id="A0A6G1K2F0"/>
<sequence>MDPVRRYRKAYEAMIHASELLEARLNQGNDADADAESVTLDEVEPLSTLESDDPDSMEWTPTGTGHATPPVACGPPPTTSRNLRHLLPSGGDGEYRIRDQSENAVLLHKLQEGVIMDECIDKLVRDLPDVLSYENAKAFTPSTIEVPKDFGLQLSISINHHLAQVEDRKILEKYRRLLGYRKDSAKQQSIQLGFDPTDLIKQQAITFPTDTTIQASTLDNDIHPIFRADNFHGCPDAVYEVLKPALRLSTLLLFSRATSAFWHTLVFGDRKPCPETSAEYGAPCFRIIKDVDWTEGNAEAFKSFLDQQVDTVHFMFHKNPLPPDPAYASMGLVADYKNGLMRKMDSKCHTSKICLHADFFTTARRLSLLQYPEPAMVLRFNLFLAVCLAHEMAHFIEVSGPHHEHPLGEPEVFFNDNMWTESGIAFELKVFGGRLHPISSRVDCGLGLAILSYPLKECYEKEDNVLYTLPMDYITKIQQKESWKQHFEVAGPNALHVPRTGCRSIEINGANLMVWEDEKDADISDHIDGQDTMFHRMDDGQIVKNPNSSNRKPERQPEVRRWSPYLKKKPGIGAVACVAQEIVDDQEEPEKGEEAEGDEDML</sequence>